<accession>A0A2T3XUI2</accession>
<protein>
    <submittedName>
        <fullName evidence="2">Uncharacterized protein</fullName>
    </submittedName>
</protein>
<evidence type="ECO:0000313" key="2">
    <source>
        <dbReference type="EMBL" id="PTB20183.1"/>
    </source>
</evidence>
<dbReference type="AlphaFoldDB" id="A0A2T3XUI2"/>
<gene>
    <name evidence="2" type="ORF">C9I57_13915</name>
</gene>
<evidence type="ECO:0000256" key="1">
    <source>
        <dbReference type="SAM" id="MobiDB-lite"/>
    </source>
</evidence>
<feature type="region of interest" description="Disordered" evidence="1">
    <location>
        <begin position="100"/>
        <end position="123"/>
    </location>
</feature>
<name>A0A2T3XUI2_9BURK</name>
<organism evidence="2 3">
    <name type="scientific">Trinickia symbiotica</name>
    <dbReference type="NCBI Taxonomy" id="863227"/>
    <lineage>
        <taxon>Bacteria</taxon>
        <taxon>Pseudomonadati</taxon>
        <taxon>Pseudomonadota</taxon>
        <taxon>Betaproteobacteria</taxon>
        <taxon>Burkholderiales</taxon>
        <taxon>Burkholderiaceae</taxon>
        <taxon>Trinickia</taxon>
    </lineage>
</organism>
<evidence type="ECO:0000313" key="3">
    <source>
        <dbReference type="Proteomes" id="UP000240638"/>
    </source>
</evidence>
<reference evidence="2 3" key="1">
    <citation type="submission" date="2018-03" db="EMBL/GenBank/DDBJ databases">
        <title>Whole genome analyses suggest that Burkholderia sensu lato contains two further novel genera in the rhizoxinica-symbiotica group Mycetohabitans gen. nov., and Trinickia gen. nov.: implications for the evolution of diazotrophy and nodulation in the Burkholderiaceae.</title>
        <authorList>
            <person name="Estrada De Los Santos P."/>
            <person name="Palmer M."/>
            <person name="Chavez-Ramirez B."/>
            <person name="Steenkamp E.T."/>
            <person name="Hirsch A.M."/>
            <person name="Manyaka P."/>
            <person name="Maluk M."/>
            <person name="Lafos M."/>
            <person name="Crook M."/>
            <person name="Gross E."/>
            <person name="Simon M.F."/>
            <person name="Bueno Dos Reis Junior F."/>
            <person name="Poole P.S."/>
            <person name="Venter S.N."/>
            <person name="James E.K."/>
        </authorList>
    </citation>
    <scope>NUCLEOTIDE SEQUENCE [LARGE SCALE GENOMIC DNA]</scope>
    <source>
        <strain evidence="2 3">JPY-366</strain>
    </source>
</reference>
<dbReference type="Proteomes" id="UP000240638">
    <property type="component" value="Unassembled WGS sequence"/>
</dbReference>
<feature type="region of interest" description="Disordered" evidence="1">
    <location>
        <begin position="238"/>
        <end position="257"/>
    </location>
</feature>
<comment type="caution">
    <text evidence="2">The sequence shown here is derived from an EMBL/GenBank/DDBJ whole genome shotgun (WGS) entry which is preliminary data.</text>
</comment>
<dbReference type="EMBL" id="PYUC01000006">
    <property type="protein sequence ID" value="PTB20183.1"/>
    <property type="molecule type" value="Genomic_DNA"/>
</dbReference>
<sequence>MRIAVEYADIAQRMTVVRLDRHGLTANIADDATLPQLGLPRAARVLCAGETLCELRLVPRALVRAGGRSLELTMQPSRIDDDLSFWQAVYARRHLYPDVPARGDHADDRPNRSSEAWHSPQPEISTAESASAATCSRAAFMLSTANEALFFSEWLEFHFAELAAHARAMASPSNLLDLDRRRTDATVNVAFIYRYSCNSNAVHRATDELCARMAQEAEQCFGVCSRYELLDEQKDLAPPDGRLRSVPSAWQPGRHSN</sequence>
<feature type="compositionally biased region" description="Basic and acidic residues" evidence="1">
    <location>
        <begin position="101"/>
        <end position="112"/>
    </location>
</feature>
<proteinExistence type="predicted"/>